<comment type="caution">
    <text evidence="2">The sequence shown here is derived from an EMBL/GenBank/DDBJ whole genome shotgun (WGS) entry which is preliminary data.</text>
</comment>
<keyword evidence="3" id="KW-1185">Reference proteome</keyword>
<dbReference type="EMBL" id="JASGXD010000015">
    <property type="protein sequence ID" value="KAK6001010.1"/>
    <property type="molecule type" value="Genomic_DNA"/>
</dbReference>
<feature type="compositionally biased region" description="Pro residues" evidence="1">
    <location>
        <begin position="55"/>
        <end position="67"/>
    </location>
</feature>
<organism evidence="2 3">
    <name type="scientific">Aureobasidium pullulans</name>
    <name type="common">Black yeast</name>
    <name type="synonym">Pullularia pullulans</name>
    <dbReference type="NCBI Taxonomy" id="5580"/>
    <lineage>
        <taxon>Eukaryota</taxon>
        <taxon>Fungi</taxon>
        <taxon>Dikarya</taxon>
        <taxon>Ascomycota</taxon>
        <taxon>Pezizomycotina</taxon>
        <taxon>Dothideomycetes</taxon>
        <taxon>Dothideomycetidae</taxon>
        <taxon>Dothideales</taxon>
        <taxon>Saccotheciaceae</taxon>
        <taxon>Aureobasidium</taxon>
    </lineage>
</organism>
<dbReference type="Proteomes" id="UP001341245">
    <property type="component" value="Unassembled WGS sequence"/>
</dbReference>
<evidence type="ECO:0000256" key="1">
    <source>
        <dbReference type="SAM" id="MobiDB-lite"/>
    </source>
</evidence>
<evidence type="ECO:0000313" key="2">
    <source>
        <dbReference type="EMBL" id="KAK6001010.1"/>
    </source>
</evidence>
<protein>
    <submittedName>
        <fullName evidence="2">Uncharacterized protein</fullName>
    </submittedName>
</protein>
<feature type="compositionally biased region" description="Pro residues" evidence="1">
    <location>
        <begin position="79"/>
        <end position="96"/>
    </location>
</feature>
<sequence length="116" mass="12861">MAIKKSNMGGPRWSLRRRRDWRNAINRIEHRCARRIAFAPSRAEPQAPVDFSFGPPSPPSSPSPPLLLPLRGPVLHRYSPPPLGWRDSPAPPPAPRPRAANLPLGFVAAPLLPPYE</sequence>
<gene>
    <name evidence="2" type="ORF">QM012_003093</name>
</gene>
<proteinExistence type="predicted"/>
<name>A0ABR0TAL7_AURPU</name>
<feature type="region of interest" description="Disordered" evidence="1">
    <location>
        <begin position="42"/>
        <end position="100"/>
    </location>
</feature>
<reference evidence="2 3" key="1">
    <citation type="submission" date="2023-11" db="EMBL/GenBank/DDBJ databases">
        <title>Draft genome sequence and annotation of the polyextremotolerant black yeast-like fungus Aureobasidium pullulans NRRL 62042.</title>
        <authorList>
            <person name="Dielentheis-Frenken M.R.E."/>
            <person name="Wibberg D."/>
            <person name="Blank L.M."/>
            <person name="Tiso T."/>
        </authorList>
    </citation>
    <scope>NUCLEOTIDE SEQUENCE [LARGE SCALE GENOMIC DNA]</scope>
    <source>
        <strain evidence="2 3">NRRL 62042</strain>
    </source>
</reference>
<evidence type="ECO:0000313" key="3">
    <source>
        <dbReference type="Proteomes" id="UP001341245"/>
    </source>
</evidence>
<accession>A0ABR0TAL7</accession>